<organism evidence="1 2">
    <name type="scientific">Sphingomonas canadensis</name>
    <dbReference type="NCBI Taxonomy" id="1219257"/>
    <lineage>
        <taxon>Bacteria</taxon>
        <taxon>Pseudomonadati</taxon>
        <taxon>Pseudomonadota</taxon>
        <taxon>Alphaproteobacteria</taxon>
        <taxon>Sphingomonadales</taxon>
        <taxon>Sphingomonadaceae</taxon>
        <taxon>Sphingomonas</taxon>
    </lineage>
</organism>
<dbReference type="RefSeq" id="WP_264945284.1">
    <property type="nucleotide sequence ID" value="NZ_JAPDRA010000007.1"/>
</dbReference>
<gene>
    <name evidence="1" type="ORF">ACFQ1E_13985</name>
</gene>
<comment type="caution">
    <text evidence="1">The sequence shown here is derived from an EMBL/GenBank/DDBJ whole genome shotgun (WGS) entry which is preliminary data.</text>
</comment>
<dbReference type="EMBL" id="JBHTJG010000007">
    <property type="protein sequence ID" value="MFD0947456.1"/>
    <property type="molecule type" value="Genomic_DNA"/>
</dbReference>
<evidence type="ECO:0000313" key="1">
    <source>
        <dbReference type="EMBL" id="MFD0947456.1"/>
    </source>
</evidence>
<dbReference type="Proteomes" id="UP001596977">
    <property type="component" value="Unassembled WGS sequence"/>
</dbReference>
<evidence type="ECO:0000313" key="2">
    <source>
        <dbReference type="Proteomes" id="UP001596977"/>
    </source>
</evidence>
<sequence>MLFAAPASAGVVDGVRTVGDITVYLGAVPASIVRGHVADHPEARMHGGVPGPGSHAVHLVVAVFQTAGGRRVTDAAVVARISEDRGASWTIPLAPMTINGALTYGGYANLRGVNDYHIDIVVTRPQKTQEPYRARRANPLTARFTYSHD</sequence>
<accession>A0ABW3H7H4</accession>
<keyword evidence="2" id="KW-1185">Reference proteome</keyword>
<name>A0ABW3H7H4_9SPHN</name>
<protein>
    <submittedName>
        <fullName evidence="1">Uncharacterized protein</fullName>
    </submittedName>
</protein>
<reference evidence="2" key="1">
    <citation type="journal article" date="2019" name="Int. J. Syst. Evol. Microbiol.">
        <title>The Global Catalogue of Microorganisms (GCM) 10K type strain sequencing project: providing services to taxonomists for standard genome sequencing and annotation.</title>
        <authorList>
            <consortium name="The Broad Institute Genomics Platform"/>
            <consortium name="The Broad Institute Genome Sequencing Center for Infectious Disease"/>
            <person name="Wu L."/>
            <person name="Ma J."/>
        </authorList>
    </citation>
    <scope>NUCLEOTIDE SEQUENCE [LARGE SCALE GENOMIC DNA]</scope>
    <source>
        <strain evidence="2">CCUG 62982</strain>
    </source>
</reference>
<proteinExistence type="predicted"/>